<evidence type="ECO:0000259" key="12">
    <source>
        <dbReference type="Pfam" id="PF02163"/>
    </source>
</evidence>
<keyword evidence="10 11" id="KW-0472">Membrane</keyword>
<evidence type="ECO:0000256" key="9">
    <source>
        <dbReference type="ARBA" id="ARBA00023049"/>
    </source>
</evidence>
<keyword evidence="8 11" id="KW-1133">Transmembrane helix</keyword>
<comment type="caution">
    <text evidence="13">The sequence shown here is derived from an EMBL/GenBank/DDBJ whole genome shotgun (WGS) entry which is preliminary data.</text>
</comment>
<keyword evidence="5 11" id="KW-0812">Transmembrane</keyword>
<feature type="domain" description="Peptidase M50" evidence="12">
    <location>
        <begin position="8"/>
        <end position="347"/>
    </location>
</feature>
<evidence type="ECO:0000313" key="13">
    <source>
        <dbReference type="EMBL" id="PIZ44081.1"/>
    </source>
</evidence>
<dbReference type="InterPro" id="IPR036034">
    <property type="entry name" value="PDZ_sf"/>
</dbReference>
<feature type="transmembrane region" description="Helical" evidence="11">
    <location>
        <begin position="88"/>
        <end position="110"/>
    </location>
</feature>
<dbReference type="Proteomes" id="UP000228920">
    <property type="component" value="Unassembled WGS sequence"/>
</dbReference>
<dbReference type="PANTHER" id="PTHR42837">
    <property type="entry name" value="REGULATOR OF SIGMA-E PROTEASE RSEP"/>
    <property type="match status" value="1"/>
</dbReference>
<evidence type="ECO:0000256" key="10">
    <source>
        <dbReference type="ARBA" id="ARBA00023136"/>
    </source>
</evidence>
<gene>
    <name evidence="13" type="ORF">COY32_07185</name>
</gene>
<evidence type="ECO:0000313" key="14">
    <source>
        <dbReference type="Proteomes" id="UP000228920"/>
    </source>
</evidence>
<evidence type="ECO:0000256" key="2">
    <source>
        <dbReference type="ARBA" id="ARBA00004141"/>
    </source>
</evidence>
<evidence type="ECO:0000256" key="3">
    <source>
        <dbReference type="ARBA" id="ARBA00007931"/>
    </source>
</evidence>
<dbReference type="Gene3D" id="2.30.42.10">
    <property type="match status" value="1"/>
</dbReference>
<name>A0A2M7TEH2_UNCKA</name>
<comment type="subcellular location">
    <subcellularLocation>
        <location evidence="2">Membrane</location>
        <topology evidence="2">Multi-pass membrane protein</topology>
    </subcellularLocation>
</comment>
<keyword evidence="6" id="KW-0378">Hydrolase</keyword>
<dbReference type="InterPro" id="IPR008915">
    <property type="entry name" value="Peptidase_M50"/>
</dbReference>
<keyword evidence="4" id="KW-0645">Protease</keyword>
<evidence type="ECO:0000256" key="6">
    <source>
        <dbReference type="ARBA" id="ARBA00022801"/>
    </source>
</evidence>
<dbReference type="GO" id="GO:0004222">
    <property type="term" value="F:metalloendopeptidase activity"/>
    <property type="evidence" value="ECO:0007669"/>
    <property type="project" value="InterPro"/>
</dbReference>
<feature type="transmembrane region" description="Helical" evidence="11">
    <location>
        <begin position="292"/>
        <end position="310"/>
    </location>
</feature>
<proteinExistence type="inferred from homology"/>
<comment type="cofactor">
    <cofactor evidence="1">
        <name>Zn(2+)</name>
        <dbReference type="ChEBI" id="CHEBI:29105"/>
    </cofactor>
</comment>
<evidence type="ECO:0000256" key="11">
    <source>
        <dbReference type="SAM" id="Phobius"/>
    </source>
</evidence>
<protein>
    <recommendedName>
        <fullName evidence="12">Peptidase M50 domain-containing protein</fullName>
    </recommendedName>
</protein>
<organism evidence="13 14">
    <name type="scientific">candidate division WWE3 bacterium CG_4_10_14_0_2_um_filter_41_14</name>
    <dbReference type="NCBI Taxonomy" id="1975072"/>
    <lineage>
        <taxon>Bacteria</taxon>
        <taxon>Katanobacteria</taxon>
    </lineage>
</organism>
<dbReference type="Pfam" id="PF02163">
    <property type="entry name" value="Peptidase_M50"/>
    <property type="match status" value="1"/>
</dbReference>
<reference evidence="14" key="1">
    <citation type="submission" date="2017-09" db="EMBL/GenBank/DDBJ databases">
        <title>Depth-based differentiation of microbial function through sediment-hosted aquifers and enrichment of novel symbionts in the deep terrestrial subsurface.</title>
        <authorList>
            <person name="Probst A.J."/>
            <person name="Ladd B."/>
            <person name="Jarett J.K."/>
            <person name="Geller-Mcgrath D.E."/>
            <person name="Sieber C.M.K."/>
            <person name="Emerson J.B."/>
            <person name="Anantharaman K."/>
            <person name="Thomas B.C."/>
            <person name="Malmstrom R."/>
            <person name="Stieglmeier M."/>
            <person name="Klingl A."/>
            <person name="Woyke T."/>
            <person name="Ryan C.M."/>
            <person name="Banfield J.F."/>
        </authorList>
    </citation>
    <scope>NUCLEOTIDE SEQUENCE [LARGE SCALE GENOMIC DNA]</scope>
</reference>
<evidence type="ECO:0000256" key="1">
    <source>
        <dbReference type="ARBA" id="ARBA00001947"/>
    </source>
</evidence>
<dbReference type="PANTHER" id="PTHR42837:SF2">
    <property type="entry name" value="MEMBRANE METALLOPROTEASE ARASP2, CHLOROPLASTIC-RELATED"/>
    <property type="match status" value="1"/>
</dbReference>
<evidence type="ECO:0000256" key="8">
    <source>
        <dbReference type="ARBA" id="ARBA00022989"/>
    </source>
</evidence>
<dbReference type="CDD" id="cd06163">
    <property type="entry name" value="S2P-M50_PDZ_RseP-like"/>
    <property type="match status" value="1"/>
</dbReference>
<feature type="transmembrane region" description="Helical" evidence="11">
    <location>
        <begin position="335"/>
        <end position="355"/>
    </location>
</feature>
<evidence type="ECO:0000256" key="7">
    <source>
        <dbReference type="ARBA" id="ARBA00022833"/>
    </source>
</evidence>
<keyword evidence="7" id="KW-0862">Zinc</keyword>
<evidence type="ECO:0000256" key="5">
    <source>
        <dbReference type="ARBA" id="ARBA00022692"/>
    </source>
</evidence>
<keyword evidence="9" id="KW-0482">Metalloprotease</keyword>
<sequence length="361" mass="38742">MTMIITSLLVLSFIIIVHEFGHLVAAKLTGMKVEEFALGLGPKLITLYNDGETTYVVNMLPIGGYVKIYGENAIPTEQTERSFGQKPVWARAIVLAAGIFMNYVLALFLIGGLLTFAGEPVTTITLPITSVSETSPFIEQGITSNAIITGYLDDQGNKKQITNSAEFIEFIKDHAGTNVTVTMLKDGDSIISPETLVTIVPRISPPEGEGALGIGIQESYTVSYQDVAALSIVPRTFSVTHSLLGAMTKGLGDMVSNLFTKGTVPSDIAGPVGIAKLTGEAAKQGLASLTQFMALISLNLAVINLIPFPALDGGRLFFLVIEFVTRKKVPANIEGWIHVIGLFILLGLVAVISFFDIKRFF</sequence>
<dbReference type="GO" id="GO:0006508">
    <property type="term" value="P:proteolysis"/>
    <property type="evidence" value="ECO:0007669"/>
    <property type="project" value="UniProtKB-KW"/>
</dbReference>
<evidence type="ECO:0000256" key="4">
    <source>
        <dbReference type="ARBA" id="ARBA00022670"/>
    </source>
</evidence>
<comment type="similarity">
    <text evidence="3">Belongs to the peptidase M50B family.</text>
</comment>
<dbReference type="AlphaFoldDB" id="A0A2M7TEH2"/>
<accession>A0A2M7TEH2</accession>
<dbReference type="EMBL" id="PFNL01000197">
    <property type="protein sequence ID" value="PIZ44081.1"/>
    <property type="molecule type" value="Genomic_DNA"/>
</dbReference>
<dbReference type="InterPro" id="IPR004387">
    <property type="entry name" value="Pept_M50_Zn"/>
</dbReference>
<dbReference type="GO" id="GO:0016020">
    <property type="term" value="C:membrane"/>
    <property type="evidence" value="ECO:0007669"/>
    <property type="project" value="UniProtKB-SubCell"/>
</dbReference>